<gene>
    <name evidence="2" type="ORF">ABVK25_006467</name>
</gene>
<comment type="caution">
    <text evidence="2">The sequence shown here is derived from an EMBL/GenBank/DDBJ whole genome shotgun (WGS) entry which is preliminary data.</text>
</comment>
<keyword evidence="3" id="KW-1185">Reference proteome</keyword>
<protein>
    <submittedName>
        <fullName evidence="2">Uncharacterized protein</fullName>
    </submittedName>
</protein>
<dbReference type="Proteomes" id="UP001590951">
    <property type="component" value="Unassembled WGS sequence"/>
</dbReference>
<dbReference type="EMBL" id="JBHFEH010000022">
    <property type="protein sequence ID" value="KAL2053143.1"/>
    <property type="molecule type" value="Genomic_DNA"/>
</dbReference>
<evidence type="ECO:0000313" key="3">
    <source>
        <dbReference type="Proteomes" id="UP001590951"/>
    </source>
</evidence>
<feature type="compositionally biased region" description="Polar residues" evidence="1">
    <location>
        <begin position="54"/>
        <end position="68"/>
    </location>
</feature>
<feature type="region of interest" description="Disordered" evidence="1">
    <location>
        <begin position="50"/>
        <end position="82"/>
    </location>
</feature>
<proteinExistence type="predicted"/>
<name>A0ABR4B5K7_9LECA</name>
<organism evidence="2 3">
    <name type="scientific">Lepraria finkii</name>
    <dbReference type="NCBI Taxonomy" id="1340010"/>
    <lineage>
        <taxon>Eukaryota</taxon>
        <taxon>Fungi</taxon>
        <taxon>Dikarya</taxon>
        <taxon>Ascomycota</taxon>
        <taxon>Pezizomycotina</taxon>
        <taxon>Lecanoromycetes</taxon>
        <taxon>OSLEUM clade</taxon>
        <taxon>Lecanoromycetidae</taxon>
        <taxon>Lecanorales</taxon>
        <taxon>Lecanorineae</taxon>
        <taxon>Stereocaulaceae</taxon>
        <taxon>Lepraria</taxon>
    </lineage>
</organism>
<sequence length="139" mass="15320">MWSFCYVAMASESRLAVIPPAVSEMYQRNPLGSTDRGSLPEFLPMELEGAGFSNLRNPSSISQPSAGDQTPAPISKPPPEDCIPARCPRRQYFNEPLEDPKANIRVLELLPGMLSDGFRIRILEASIDSDVPYEALSHT</sequence>
<reference evidence="2 3" key="1">
    <citation type="submission" date="2024-09" db="EMBL/GenBank/DDBJ databases">
        <title>Rethinking Asexuality: The Enigmatic Case of Functional Sexual Genes in Lepraria (Stereocaulaceae).</title>
        <authorList>
            <person name="Doellman M."/>
            <person name="Sun Y."/>
            <person name="Barcenas-Pena A."/>
            <person name="Lumbsch H.T."/>
            <person name="Grewe F."/>
        </authorList>
    </citation>
    <scope>NUCLEOTIDE SEQUENCE [LARGE SCALE GENOMIC DNA]</scope>
    <source>
        <strain evidence="2 3">Grewe 0041</strain>
    </source>
</reference>
<evidence type="ECO:0000256" key="1">
    <source>
        <dbReference type="SAM" id="MobiDB-lite"/>
    </source>
</evidence>
<accession>A0ABR4B5K7</accession>
<evidence type="ECO:0000313" key="2">
    <source>
        <dbReference type="EMBL" id="KAL2053143.1"/>
    </source>
</evidence>